<dbReference type="GO" id="GO:0019430">
    <property type="term" value="P:removal of superoxide radicals"/>
    <property type="evidence" value="ECO:0007669"/>
    <property type="project" value="UniProtKB-UniRule"/>
</dbReference>
<comment type="catalytic activity">
    <reaction evidence="6">
        <text>[thioredoxin]-dithiol + NADP(+) = [thioredoxin]-disulfide + NADPH + H(+)</text>
        <dbReference type="Rhea" id="RHEA:20345"/>
        <dbReference type="Rhea" id="RHEA-COMP:10698"/>
        <dbReference type="Rhea" id="RHEA-COMP:10700"/>
        <dbReference type="ChEBI" id="CHEBI:15378"/>
        <dbReference type="ChEBI" id="CHEBI:29950"/>
        <dbReference type="ChEBI" id="CHEBI:50058"/>
        <dbReference type="ChEBI" id="CHEBI:57783"/>
        <dbReference type="ChEBI" id="CHEBI:58349"/>
        <dbReference type="EC" id="1.8.1.9"/>
    </reaction>
</comment>
<dbReference type="InterPro" id="IPR023753">
    <property type="entry name" value="FAD/NAD-binding_dom"/>
</dbReference>
<evidence type="ECO:0000313" key="9">
    <source>
        <dbReference type="EMBL" id="EHM13650.1"/>
    </source>
</evidence>
<evidence type="ECO:0000256" key="3">
    <source>
        <dbReference type="ARBA" id="ARBA00023002"/>
    </source>
</evidence>
<keyword evidence="10" id="KW-1185">Reference proteome</keyword>
<dbReference type="SUPFAM" id="SSF51905">
    <property type="entry name" value="FAD/NAD(P)-binding domain"/>
    <property type="match status" value="1"/>
</dbReference>
<dbReference type="eggNOG" id="COG0492">
    <property type="taxonomic scope" value="Bacteria"/>
</dbReference>
<keyword evidence="4" id="KW-1015">Disulfide bond</keyword>
<dbReference type="GO" id="GO:0004791">
    <property type="term" value="F:thioredoxin-disulfide reductase (NADPH) activity"/>
    <property type="evidence" value="ECO:0007669"/>
    <property type="project" value="UniProtKB-UniRule"/>
</dbReference>
<keyword evidence="1 6" id="KW-0285">Flavoprotein</keyword>
<sequence>MEQRDLVIIGGGPAGLAAAVYGMRTGLKTAVLERGNFGGAINKTEEIENYPGVAHASGPEIGKMLKDHAMKFNAEFVDCTVKSLDCSGKTKIIKTDAGDFEAKAVILATGAEFKKLGFPGELEFGGKGVSYCATCDANFFEGCDVAVIGGGNTAVEESCYLTGFASKVYIVHRRDQFRADQMAVDRLMKNDKIERVMDSVVDSIQGDDFVNKLVVKNVKTGELREIAVEGVFMFVGMEPNNQLVDGLVDTVKGGWIKVDENMATSVPGLFAAGDVRDTPLRQVITAASDGAVAAMAAHNYIVNNF</sequence>
<evidence type="ECO:0000256" key="5">
    <source>
        <dbReference type="ARBA" id="ARBA00023284"/>
    </source>
</evidence>
<dbReference type="InterPro" id="IPR005982">
    <property type="entry name" value="Thioredox_Rdtase"/>
</dbReference>
<comment type="similarity">
    <text evidence="6">Belongs to the class-II pyridine nucleotide-disulfide oxidoreductase family.</text>
</comment>
<dbReference type="PROSITE" id="PS00573">
    <property type="entry name" value="PYRIDINE_REDOX_2"/>
    <property type="match status" value="1"/>
</dbReference>
<evidence type="ECO:0000313" key="10">
    <source>
        <dbReference type="Proteomes" id="UP000003806"/>
    </source>
</evidence>
<dbReference type="HOGENOM" id="CLU_031864_5_3_0"/>
<keyword evidence="3 6" id="KW-0560">Oxidoreductase</keyword>
<dbReference type="OrthoDB" id="9806179at2"/>
<proteinExistence type="inferred from homology"/>
<evidence type="ECO:0000256" key="2">
    <source>
        <dbReference type="ARBA" id="ARBA00022827"/>
    </source>
</evidence>
<comment type="subunit">
    <text evidence="6">Homodimer.</text>
</comment>
<organism evidence="9 10">
    <name type="scientific">Jonquetella anthropi DSM 22815</name>
    <dbReference type="NCBI Taxonomy" id="885272"/>
    <lineage>
        <taxon>Bacteria</taxon>
        <taxon>Thermotogati</taxon>
        <taxon>Synergistota</taxon>
        <taxon>Synergistia</taxon>
        <taxon>Synergistales</taxon>
        <taxon>Dethiosulfovibrionaceae</taxon>
        <taxon>Jonquetella</taxon>
    </lineage>
</organism>
<name>H0UM74_9BACT</name>
<dbReference type="PANTHER" id="PTHR48105">
    <property type="entry name" value="THIOREDOXIN REDUCTASE 1-RELATED-RELATED"/>
    <property type="match status" value="1"/>
</dbReference>
<comment type="cofactor">
    <cofactor evidence="7">
        <name>FAD</name>
        <dbReference type="ChEBI" id="CHEBI:57692"/>
    </cofactor>
    <text evidence="7">Binds 1 FAD per subunit.</text>
</comment>
<dbReference type="AlphaFoldDB" id="H0UM74"/>
<dbReference type="PRINTS" id="PR00368">
    <property type="entry name" value="FADPNR"/>
</dbReference>
<dbReference type="PRINTS" id="PR00469">
    <property type="entry name" value="PNDRDTASEII"/>
</dbReference>
<reference evidence="9 10" key="1">
    <citation type="submission" date="2011-11" db="EMBL/GenBank/DDBJ databases">
        <title>The Noncontiguous Finished genome of Jonquetella anthropi DSM 22815.</title>
        <authorList>
            <consortium name="US DOE Joint Genome Institute (JGI-PGF)"/>
            <person name="Lucas S."/>
            <person name="Copeland A."/>
            <person name="Lapidus A."/>
            <person name="Glavina del Rio T."/>
            <person name="Dalin E."/>
            <person name="Tice H."/>
            <person name="Bruce D."/>
            <person name="Goodwin L."/>
            <person name="Pitluck S."/>
            <person name="Peters L."/>
            <person name="Mikhailova N."/>
            <person name="Held B."/>
            <person name="Kyrpides N."/>
            <person name="Mavromatis K."/>
            <person name="Ivanova N."/>
            <person name="Markowitz V."/>
            <person name="Cheng J.-F."/>
            <person name="Hugenholtz P."/>
            <person name="Woyke T."/>
            <person name="Wu D."/>
            <person name="Gronow S."/>
            <person name="Wellnitz S."/>
            <person name="Brambilla E."/>
            <person name="Klenk H.-P."/>
            <person name="Eisen J.A."/>
        </authorList>
    </citation>
    <scope>NUCLEOTIDE SEQUENCE [LARGE SCALE GENOMIC DNA]</scope>
    <source>
        <strain evidence="9 10">DSM 22815</strain>
    </source>
</reference>
<evidence type="ECO:0000259" key="8">
    <source>
        <dbReference type="Pfam" id="PF07992"/>
    </source>
</evidence>
<keyword evidence="2 6" id="KW-0274">FAD</keyword>
<evidence type="ECO:0000256" key="6">
    <source>
        <dbReference type="RuleBase" id="RU003880"/>
    </source>
</evidence>
<evidence type="ECO:0000256" key="4">
    <source>
        <dbReference type="ARBA" id="ARBA00023157"/>
    </source>
</evidence>
<dbReference type="Pfam" id="PF07992">
    <property type="entry name" value="Pyr_redox_2"/>
    <property type="match status" value="1"/>
</dbReference>
<gene>
    <name evidence="9" type="ORF">JonanDRAFT_1286</name>
</gene>
<dbReference type="InterPro" id="IPR008255">
    <property type="entry name" value="Pyr_nucl-diS_OxRdtase_2_AS"/>
</dbReference>
<evidence type="ECO:0000256" key="7">
    <source>
        <dbReference type="RuleBase" id="RU003881"/>
    </source>
</evidence>
<dbReference type="RefSeq" id="WP_008523240.1">
    <property type="nucleotide sequence ID" value="NZ_CM001376.1"/>
</dbReference>
<dbReference type="Proteomes" id="UP000003806">
    <property type="component" value="Chromosome"/>
</dbReference>
<keyword evidence="5 6" id="KW-0676">Redox-active center</keyword>
<dbReference type="Gene3D" id="3.50.50.60">
    <property type="entry name" value="FAD/NAD(P)-binding domain"/>
    <property type="match status" value="2"/>
</dbReference>
<evidence type="ECO:0000256" key="1">
    <source>
        <dbReference type="ARBA" id="ARBA00022630"/>
    </source>
</evidence>
<dbReference type="STRING" id="885272.JonanDRAFT_1286"/>
<protein>
    <recommendedName>
        <fullName evidence="6">Thioredoxin reductase</fullName>
        <ecNumber evidence="6">1.8.1.9</ecNumber>
    </recommendedName>
</protein>
<dbReference type="NCBIfam" id="TIGR01292">
    <property type="entry name" value="TRX_reduct"/>
    <property type="match status" value="1"/>
</dbReference>
<dbReference type="EC" id="1.8.1.9" evidence="6"/>
<feature type="domain" description="FAD/NAD(P)-binding" evidence="8">
    <location>
        <begin position="5"/>
        <end position="290"/>
    </location>
</feature>
<dbReference type="InterPro" id="IPR036188">
    <property type="entry name" value="FAD/NAD-bd_sf"/>
</dbReference>
<keyword evidence="7" id="KW-0521">NADP</keyword>
<dbReference type="GO" id="GO:0005737">
    <property type="term" value="C:cytoplasm"/>
    <property type="evidence" value="ECO:0007669"/>
    <property type="project" value="InterPro"/>
</dbReference>
<dbReference type="EMBL" id="CM001376">
    <property type="protein sequence ID" value="EHM13650.1"/>
    <property type="molecule type" value="Genomic_DNA"/>
</dbReference>
<dbReference type="InterPro" id="IPR050097">
    <property type="entry name" value="Ferredoxin-NADP_redctase_2"/>
</dbReference>
<accession>H0UM74</accession>